<keyword evidence="3" id="KW-0813">Transport</keyword>
<feature type="transmembrane region" description="Helical" evidence="9">
    <location>
        <begin position="159"/>
        <end position="185"/>
    </location>
</feature>
<keyword evidence="7 9" id="KW-0472">Membrane</keyword>
<reference evidence="10" key="1">
    <citation type="submission" date="2018-06" db="EMBL/GenBank/DDBJ databases">
        <authorList>
            <person name="Zhirakovskaya E."/>
        </authorList>
    </citation>
    <scope>NUCLEOTIDE SEQUENCE</scope>
</reference>
<evidence type="ECO:0000256" key="8">
    <source>
        <dbReference type="SAM" id="MobiDB-lite"/>
    </source>
</evidence>
<dbReference type="GO" id="GO:0005886">
    <property type="term" value="C:plasma membrane"/>
    <property type="evidence" value="ECO:0007669"/>
    <property type="project" value="UniProtKB-SubCell"/>
</dbReference>
<feature type="compositionally biased region" description="Polar residues" evidence="8">
    <location>
        <begin position="390"/>
        <end position="412"/>
    </location>
</feature>
<evidence type="ECO:0008006" key="11">
    <source>
        <dbReference type="Google" id="ProtNLM"/>
    </source>
</evidence>
<comment type="subcellular location">
    <subcellularLocation>
        <location evidence="1">Cell membrane</location>
        <topology evidence="1">Multi-pass membrane protein</topology>
    </subcellularLocation>
</comment>
<evidence type="ECO:0000256" key="1">
    <source>
        <dbReference type="ARBA" id="ARBA00004651"/>
    </source>
</evidence>
<evidence type="ECO:0000313" key="10">
    <source>
        <dbReference type="EMBL" id="VAW37303.1"/>
    </source>
</evidence>
<feature type="transmembrane region" description="Helical" evidence="9">
    <location>
        <begin position="72"/>
        <end position="94"/>
    </location>
</feature>
<dbReference type="AlphaFoldDB" id="A0A3B0VAL6"/>
<feature type="region of interest" description="Disordered" evidence="8">
    <location>
        <begin position="388"/>
        <end position="412"/>
    </location>
</feature>
<evidence type="ECO:0000256" key="7">
    <source>
        <dbReference type="ARBA" id="ARBA00023136"/>
    </source>
</evidence>
<gene>
    <name evidence="10" type="ORF">MNBD_CHLOROFLEXI01-747</name>
</gene>
<dbReference type="GO" id="GO:0055085">
    <property type="term" value="P:transmembrane transport"/>
    <property type="evidence" value="ECO:0007669"/>
    <property type="project" value="TreeGrafter"/>
</dbReference>
<feature type="transmembrane region" description="Helical" evidence="9">
    <location>
        <begin position="21"/>
        <end position="52"/>
    </location>
</feature>
<proteinExistence type="inferred from homology"/>
<comment type="similarity">
    <text evidence="2">Belongs to the autoinducer-2 exporter (AI-2E) (TC 2.A.86) family.</text>
</comment>
<evidence type="ECO:0000256" key="3">
    <source>
        <dbReference type="ARBA" id="ARBA00022448"/>
    </source>
</evidence>
<feature type="transmembrane region" description="Helical" evidence="9">
    <location>
        <begin position="285"/>
        <end position="307"/>
    </location>
</feature>
<dbReference type="PANTHER" id="PTHR21716">
    <property type="entry name" value="TRANSMEMBRANE PROTEIN"/>
    <property type="match status" value="1"/>
</dbReference>
<sequence length="412" mass="45421">MKRPDLSSSPLWSPNNKRLVLMILLVLLSLALYRFRLLLLPLIMAMILAYLLDPLVKFLTNRTPLNRNLSIGAVYLLLIAALVSIPVSTISPIVTQVSNFIQRTPQYIRDIGGFFQDPIILAEDIVIPIDQLSLDQLFTSLSSNVLNVLQTVGGQTISIFGSLATATISTIGWTIMVVFLSFYLVKDHEILFDSLIKMAPRTYQGDLYRLIEGISITWNAFLRGQLVLCVVVGVIIFVVALIIGLPNAITLAIIAGLMELIPTFGPILAAVPAVLIAAFQTDASWLGNLMSPFWFSVLVLGIYTFIYQFENYYLIPRIIGHHLKLHPLVILLGVLGGASVAGIFGILLAAPVLASVRLVWLYIYCKLSDQDPFSDEFMPFERAKLKKDTAVSTPSSPMLPTNQDNQDTATAS</sequence>
<dbReference type="PANTHER" id="PTHR21716:SF53">
    <property type="entry name" value="PERMEASE PERM-RELATED"/>
    <property type="match status" value="1"/>
</dbReference>
<protein>
    <recommendedName>
        <fullName evidence="11">Permease often clustered with de novo purine synthesis</fullName>
    </recommendedName>
</protein>
<name>A0A3B0VAL6_9ZZZZ</name>
<accession>A0A3B0VAL6</accession>
<evidence type="ECO:0000256" key="4">
    <source>
        <dbReference type="ARBA" id="ARBA00022475"/>
    </source>
</evidence>
<feature type="transmembrane region" description="Helical" evidence="9">
    <location>
        <begin position="328"/>
        <end position="354"/>
    </location>
</feature>
<keyword evidence="6 9" id="KW-1133">Transmembrane helix</keyword>
<evidence type="ECO:0000256" key="9">
    <source>
        <dbReference type="SAM" id="Phobius"/>
    </source>
</evidence>
<keyword evidence="5 9" id="KW-0812">Transmembrane</keyword>
<dbReference type="InterPro" id="IPR002549">
    <property type="entry name" value="AI-2E-like"/>
</dbReference>
<evidence type="ECO:0000256" key="2">
    <source>
        <dbReference type="ARBA" id="ARBA00009773"/>
    </source>
</evidence>
<keyword evidence="4" id="KW-1003">Cell membrane</keyword>
<evidence type="ECO:0000256" key="6">
    <source>
        <dbReference type="ARBA" id="ARBA00022989"/>
    </source>
</evidence>
<dbReference type="EMBL" id="UOEU01000661">
    <property type="protein sequence ID" value="VAW37303.1"/>
    <property type="molecule type" value="Genomic_DNA"/>
</dbReference>
<feature type="transmembrane region" description="Helical" evidence="9">
    <location>
        <begin position="257"/>
        <end position="279"/>
    </location>
</feature>
<organism evidence="10">
    <name type="scientific">hydrothermal vent metagenome</name>
    <dbReference type="NCBI Taxonomy" id="652676"/>
    <lineage>
        <taxon>unclassified sequences</taxon>
        <taxon>metagenomes</taxon>
        <taxon>ecological metagenomes</taxon>
    </lineage>
</organism>
<dbReference type="Pfam" id="PF01594">
    <property type="entry name" value="AI-2E_transport"/>
    <property type="match status" value="1"/>
</dbReference>
<evidence type="ECO:0000256" key="5">
    <source>
        <dbReference type="ARBA" id="ARBA00022692"/>
    </source>
</evidence>
<feature type="transmembrane region" description="Helical" evidence="9">
    <location>
        <begin position="225"/>
        <end position="245"/>
    </location>
</feature>